<name>A0ABY7BT38_9FIRM</name>
<sequence length="70" mass="7447">MVETYKKNLYGITFEELEEGEMQELVGGGPEITTVIESIKAATAFSTLTCVGSAAASLIIATVITYIVTK</sequence>
<keyword evidence="3" id="KW-1185">Reference proteome</keyword>
<protein>
    <recommendedName>
        <fullName evidence="4">Class IIb bacteriocin, lactobin A/cerein 7B family</fullName>
    </recommendedName>
</protein>
<reference evidence="2" key="1">
    <citation type="submission" date="2022-12" db="EMBL/GenBank/DDBJ databases">
        <authorList>
            <person name="Bing R.G."/>
            <person name="Willard D.J."/>
            <person name="Manesh M.J.H."/>
            <person name="Laemthong T."/>
            <person name="Crosby J.R."/>
            <person name="Kelly R.M."/>
        </authorList>
    </citation>
    <scope>NUCLEOTIDE SEQUENCE</scope>
    <source>
        <strain evidence="2">DSM 8990</strain>
    </source>
</reference>
<dbReference type="EMBL" id="CP113865">
    <property type="protein sequence ID" value="WAM34914.1"/>
    <property type="molecule type" value="Genomic_DNA"/>
</dbReference>
<evidence type="ECO:0008006" key="4">
    <source>
        <dbReference type="Google" id="ProtNLM"/>
    </source>
</evidence>
<evidence type="ECO:0000256" key="1">
    <source>
        <dbReference type="SAM" id="Phobius"/>
    </source>
</evidence>
<keyword evidence="1" id="KW-0472">Membrane</keyword>
<gene>
    <name evidence="2" type="ORF">OTK00_001176</name>
</gene>
<keyword evidence="1" id="KW-1133">Transmembrane helix</keyword>
<accession>A0ABY7BT38</accession>
<keyword evidence="1" id="KW-0812">Transmembrane</keyword>
<dbReference type="Proteomes" id="UP001164909">
    <property type="component" value="Chromosome"/>
</dbReference>
<organism evidence="2 3">
    <name type="scientific">Caldicellulosiruptor morganii</name>
    <dbReference type="NCBI Taxonomy" id="1387555"/>
    <lineage>
        <taxon>Bacteria</taxon>
        <taxon>Bacillati</taxon>
        <taxon>Bacillota</taxon>
        <taxon>Bacillota incertae sedis</taxon>
        <taxon>Caldicellulosiruptorales</taxon>
        <taxon>Caldicellulosiruptoraceae</taxon>
        <taxon>Caldicellulosiruptor</taxon>
    </lineage>
</organism>
<feature type="transmembrane region" description="Helical" evidence="1">
    <location>
        <begin position="44"/>
        <end position="68"/>
    </location>
</feature>
<proteinExistence type="predicted"/>
<dbReference type="RefSeq" id="WP_013431708.1">
    <property type="nucleotide sequence ID" value="NZ_CP113865.1"/>
</dbReference>
<evidence type="ECO:0000313" key="2">
    <source>
        <dbReference type="EMBL" id="WAM34914.1"/>
    </source>
</evidence>
<evidence type="ECO:0000313" key="3">
    <source>
        <dbReference type="Proteomes" id="UP001164909"/>
    </source>
</evidence>